<reference evidence="2 3" key="1">
    <citation type="journal article" date="2012" name="Stand. Genomic Sci.">
        <title>Genome sequence of the halotolerant bacterium Corynebacterium halotolerans type strain YIM 70093(T) (= DSM 44683(T)).</title>
        <authorList>
            <person name="Ruckert C."/>
            <person name="Albersmeier A."/>
            <person name="Al-Dilaimi A."/>
            <person name="Niehaus K."/>
            <person name="Szczepanowski R."/>
            <person name="Kalinowski J."/>
        </authorList>
    </citation>
    <scope>NUCLEOTIDE SEQUENCE [LARGE SCALE GENOMIC DNA]</scope>
    <source>
        <strain evidence="2">YIM 70093</strain>
    </source>
</reference>
<keyword evidence="1" id="KW-0472">Membrane</keyword>
<keyword evidence="3" id="KW-1185">Reference proteome</keyword>
<dbReference type="STRING" id="1121362.A605_06175"/>
<dbReference type="KEGG" id="chn:A605_06175"/>
<proteinExistence type="predicted"/>
<sequence length="154" mass="17364">MDIVMWVLIVIAVLAVLLAAWRFLTLRSRGTTVILRRLPAGGTHGWRHGTIRYNGDDLEYFKLRSISPMANLVFNRKTAEFHGTRGLTAAESSFMAPGLGVFDISFGGTRYEIALDPHGAMALTAWVESAPHIRQERIDHHALREKITRRRGRN</sequence>
<dbReference type="Proteomes" id="UP000011723">
    <property type="component" value="Chromosome"/>
</dbReference>
<dbReference type="Pfam" id="PF10739">
    <property type="entry name" value="DUF2550"/>
    <property type="match status" value="1"/>
</dbReference>
<evidence type="ECO:0008006" key="4">
    <source>
        <dbReference type="Google" id="ProtNLM"/>
    </source>
</evidence>
<organism evidence="2 3">
    <name type="scientific">Corynebacterium halotolerans YIM 70093 = DSM 44683</name>
    <dbReference type="NCBI Taxonomy" id="1121362"/>
    <lineage>
        <taxon>Bacteria</taxon>
        <taxon>Bacillati</taxon>
        <taxon>Actinomycetota</taxon>
        <taxon>Actinomycetes</taxon>
        <taxon>Mycobacteriales</taxon>
        <taxon>Corynebacteriaceae</taxon>
        <taxon>Corynebacterium</taxon>
    </lineage>
</organism>
<accession>M1P6E4</accession>
<dbReference type="AlphaFoldDB" id="M1P6E4"/>
<protein>
    <recommendedName>
        <fullName evidence="4">Secreted protein</fullName>
    </recommendedName>
</protein>
<evidence type="ECO:0000313" key="2">
    <source>
        <dbReference type="EMBL" id="AGF72241.1"/>
    </source>
</evidence>
<feature type="transmembrane region" description="Helical" evidence="1">
    <location>
        <begin position="6"/>
        <end position="24"/>
    </location>
</feature>
<keyword evidence="1" id="KW-1133">Transmembrane helix</keyword>
<dbReference type="InterPro" id="IPR019675">
    <property type="entry name" value="DUF2550"/>
</dbReference>
<dbReference type="HOGENOM" id="CLU_122300_0_0_11"/>
<gene>
    <name evidence="2" type="ORF">A605_06175</name>
</gene>
<evidence type="ECO:0000256" key="1">
    <source>
        <dbReference type="SAM" id="Phobius"/>
    </source>
</evidence>
<dbReference type="eggNOG" id="ENOG5031H0A">
    <property type="taxonomic scope" value="Bacteria"/>
</dbReference>
<dbReference type="RefSeq" id="WP_015400660.1">
    <property type="nucleotide sequence ID" value="NC_020302.1"/>
</dbReference>
<dbReference type="EMBL" id="CP003697">
    <property type="protein sequence ID" value="AGF72241.1"/>
    <property type="molecule type" value="Genomic_DNA"/>
</dbReference>
<dbReference type="OrthoDB" id="4793422at2"/>
<dbReference type="PATRIC" id="fig|1121362.3.peg.1244"/>
<name>M1P6E4_9CORY</name>
<keyword evidence="1" id="KW-0812">Transmembrane</keyword>
<evidence type="ECO:0000313" key="3">
    <source>
        <dbReference type="Proteomes" id="UP000011723"/>
    </source>
</evidence>